<proteinExistence type="predicted"/>
<dbReference type="OrthoDB" id="463632at2"/>
<evidence type="ECO:0000256" key="1">
    <source>
        <dbReference type="SAM" id="Phobius"/>
    </source>
</evidence>
<protein>
    <submittedName>
        <fullName evidence="2">Uncharacterized protein</fullName>
    </submittedName>
</protein>
<dbReference type="RefSeq" id="WP_012594630.1">
    <property type="nucleotide sequence ID" value="NC_011726.1"/>
</dbReference>
<dbReference type="Proteomes" id="UP000008204">
    <property type="component" value="Chromosome"/>
</dbReference>
<keyword evidence="1" id="KW-0812">Transmembrane</keyword>
<dbReference type="KEGG" id="cyp:PCC8801_1291"/>
<dbReference type="AlphaFoldDB" id="B7K3L4"/>
<keyword evidence="1" id="KW-0472">Membrane</keyword>
<organism evidence="2 3">
    <name type="scientific">Rippkaea orientalis (strain PCC 8801 / RF-1)</name>
    <name type="common">Cyanothece sp. (strain PCC 8801)</name>
    <dbReference type="NCBI Taxonomy" id="41431"/>
    <lineage>
        <taxon>Bacteria</taxon>
        <taxon>Bacillati</taxon>
        <taxon>Cyanobacteriota</taxon>
        <taxon>Cyanophyceae</taxon>
        <taxon>Oscillatoriophycideae</taxon>
        <taxon>Chroococcales</taxon>
        <taxon>Aphanothecaceae</taxon>
        <taxon>Rippkaea</taxon>
        <taxon>Rippkaea orientalis</taxon>
    </lineage>
</organism>
<gene>
    <name evidence="2" type="ordered locus">PCC8801_1291</name>
</gene>
<accession>B7K3L4</accession>
<keyword evidence="3" id="KW-1185">Reference proteome</keyword>
<sequence>MTTAQKVTKEQLLKAIKKLENDDNLGGFLTEIGLGAIGAGAAGAAAATLGTTTALFGLITVATPVGLVVGAGVLGATALVGAKRILEGTYSEGKKAELLRQLQDKLREVEAKEKASRGLSRNCGDKLNLSFLKSSLCKNIRNIFSANLSKIPWFPLQLQESPSSVTEQDKRKLIILLKEPIQYNLISPEKAQQLIDAVTNGKLPITEAYKLVQDLIKSSS</sequence>
<reference evidence="3" key="1">
    <citation type="journal article" date="2011" name="MBio">
        <title>Novel metabolic attributes of the genus Cyanothece, comprising a group of unicellular nitrogen-fixing Cyanobacteria.</title>
        <authorList>
            <person name="Bandyopadhyay A."/>
            <person name="Elvitigala T."/>
            <person name="Welsh E."/>
            <person name="Stockel J."/>
            <person name="Liberton M."/>
            <person name="Min H."/>
            <person name="Sherman L.A."/>
            <person name="Pakrasi H.B."/>
        </authorList>
    </citation>
    <scope>NUCLEOTIDE SEQUENCE [LARGE SCALE GENOMIC DNA]</scope>
    <source>
        <strain evidence="3">PCC 8801</strain>
    </source>
</reference>
<dbReference type="HOGENOM" id="CLU_1426721_0_0_3"/>
<evidence type="ECO:0000313" key="2">
    <source>
        <dbReference type="EMBL" id="ACK65356.1"/>
    </source>
</evidence>
<evidence type="ECO:0000313" key="3">
    <source>
        <dbReference type="Proteomes" id="UP000008204"/>
    </source>
</evidence>
<keyword evidence="1" id="KW-1133">Transmembrane helix</keyword>
<name>B7K3L4_RIPO1</name>
<dbReference type="eggNOG" id="ENOG5032HSR">
    <property type="taxonomic scope" value="Bacteria"/>
</dbReference>
<dbReference type="EMBL" id="CP001287">
    <property type="protein sequence ID" value="ACK65356.1"/>
    <property type="molecule type" value="Genomic_DNA"/>
</dbReference>
<feature type="transmembrane region" description="Helical" evidence="1">
    <location>
        <begin position="25"/>
        <end position="49"/>
    </location>
</feature>
<feature type="transmembrane region" description="Helical" evidence="1">
    <location>
        <begin position="55"/>
        <end position="80"/>
    </location>
</feature>